<evidence type="ECO:0000256" key="2">
    <source>
        <dbReference type="ARBA" id="ARBA00022908"/>
    </source>
</evidence>
<dbReference type="Gene3D" id="1.10.150.130">
    <property type="match status" value="1"/>
</dbReference>
<dbReference type="PANTHER" id="PTHR30629">
    <property type="entry name" value="PROPHAGE INTEGRASE"/>
    <property type="match status" value="1"/>
</dbReference>
<dbReference type="RefSeq" id="WP_125600218.1">
    <property type="nucleotide sequence ID" value="NZ_JBHSSM010000038.1"/>
</dbReference>
<dbReference type="CDD" id="cd01189">
    <property type="entry name" value="INT_ICEBs1_C_like"/>
    <property type="match status" value="1"/>
</dbReference>
<comment type="caution">
    <text evidence="6">The sequence shown here is derived from an EMBL/GenBank/DDBJ whole genome shotgun (WGS) entry which is preliminary data.</text>
</comment>
<dbReference type="InterPro" id="IPR010998">
    <property type="entry name" value="Integrase_recombinase_N"/>
</dbReference>
<gene>
    <name evidence="6" type="primary">xerC</name>
    <name evidence="6" type="ORF">ACFQHW_12680</name>
</gene>
<proteinExistence type="inferred from homology"/>
<name>A0ABW1UT76_9LACO</name>
<dbReference type="Gene3D" id="1.10.443.10">
    <property type="entry name" value="Intergrase catalytic core"/>
    <property type="match status" value="1"/>
</dbReference>
<dbReference type="Pfam" id="PF00589">
    <property type="entry name" value="Phage_integrase"/>
    <property type="match status" value="1"/>
</dbReference>
<dbReference type="Proteomes" id="UP001596310">
    <property type="component" value="Unassembled WGS sequence"/>
</dbReference>
<dbReference type="PROSITE" id="PS51898">
    <property type="entry name" value="TYR_RECOMBINASE"/>
    <property type="match status" value="1"/>
</dbReference>
<dbReference type="SUPFAM" id="SSF56349">
    <property type="entry name" value="DNA breaking-rejoining enzymes"/>
    <property type="match status" value="1"/>
</dbReference>
<sequence>MSITKTKNNTYRVRKKYPIDIMQSLGLSNPDYDKIFKTRKEAKQAELEFENRIIKFRNNNSISSFELGGEALFKDFYKDVWLDDYKSGLTSSYTQPPSIVTIQNTEDLFRLHILPMFGAYSLNYLNQHRQFVIQKMNAKAKEYANFKVIRSYVNQVFDLAEEYEYIESNRLSKSLRKVKAIKKNHLKTAKCDEDKYLTDTELMAWFQAVQEDLDDGSLSYQDYTLFWTTFFLSDRKSETYALQWKHVDFKNKTIYLTQALDKFGNVKNTKGNKNTQFSLPDRLERMLIEWKQRQKNELAELNIKQTRDQFLFTYCDRQGNLNQRLHTDYLNYRMKSIHRRHPNLKSCSPHKLRHTTATLAKLHGMSLEKISEALTHSNIGTTRVYVNANNVVDLTPANFTYDNLNKNSRGDSVGTLVGISTKKDGSRIFGVER</sequence>
<dbReference type="InterPro" id="IPR002104">
    <property type="entry name" value="Integrase_catalytic"/>
</dbReference>
<keyword evidence="7" id="KW-1185">Reference proteome</keyword>
<accession>A0ABW1UT76</accession>
<evidence type="ECO:0000256" key="4">
    <source>
        <dbReference type="ARBA" id="ARBA00023172"/>
    </source>
</evidence>
<dbReference type="InterPro" id="IPR011010">
    <property type="entry name" value="DNA_brk_join_enz"/>
</dbReference>
<evidence type="ECO:0000313" key="6">
    <source>
        <dbReference type="EMBL" id="MFC6316416.1"/>
    </source>
</evidence>
<organism evidence="6 7">
    <name type="scientific">Lapidilactobacillus achengensis</name>
    <dbReference type="NCBI Taxonomy" id="2486000"/>
    <lineage>
        <taxon>Bacteria</taxon>
        <taxon>Bacillati</taxon>
        <taxon>Bacillota</taxon>
        <taxon>Bacilli</taxon>
        <taxon>Lactobacillales</taxon>
        <taxon>Lactobacillaceae</taxon>
        <taxon>Lapidilactobacillus</taxon>
    </lineage>
</organism>
<keyword evidence="2" id="KW-0229">DNA integration</keyword>
<protein>
    <submittedName>
        <fullName evidence="6">Tyrosine recombinase XerC</fullName>
    </submittedName>
</protein>
<keyword evidence="3" id="KW-0238">DNA-binding</keyword>
<feature type="domain" description="Tyr recombinase" evidence="5">
    <location>
        <begin position="192"/>
        <end position="398"/>
    </location>
</feature>
<dbReference type="InterPro" id="IPR013762">
    <property type="entry name" value="Integrase-like_cat_sf"/>
</dbReference>
<dbReference type="EMBL" id="JBHSSM010000038">
    <property type="protein sequence ID" value="MFC6316416.1"/>
    <property type="molecule type" value="Genomic_DNA"/>
</dbReference>
<comment type="similarity">
    <text evidence="1">Belongs to the 'phage' integrase family.</text>
</comment>
<evidence type="ECO:0000313" key="7">
    <source>
        <dbReference type="Proteomes" id="UP001596310"/>
    </source>
</evidence>
<evidence type="ECO:0000259" key="5">
    <source>
        <dbReference type="PROSITE" id="PS51898"/>
    </source>
</evidence>
<reference evidence="7" key="1">
    <citation type="journal article" date="2019" name="Int. J. Syst. Evol. Microbiol.">
        <title>The Global Catalogue of Microorganisms (GCM) 10K type strain sequencing project: providing services to taxonomists for standard genome sequencing and annotation.</title>
        <authorList>
            <consortium name="The Broad Institute Genomics Platform"/>
            <consortium name="The Broad Institute Genome Sequencing Center for Infectious Disease"/>
            <person name="Wu L."/>
            <person name="Ma J."/>
        </authorList>
    </citation>
    <scope>NUCLEOTIDE SEQUENCE [LARGE SCALE GENOMIC DNA]</scope>
    <source>
        <strain evidence="7">CCM 8897</strain>
    </source>
</reference>
<dbReference type="InterPro" id="IPR050808">
    <property type="entry name" value="Phage_Integrase"/>
</dbReference>
<evidence type="ECO:0000256" key="1">
    <source>
        <dbReference type="ARBA" id="ARBA00008857"/>
    </source>
</evidence>
<keyword evidence="4" id="KW-0233">DNA recombination</keyword>
<evidence type="ECO:0000256" key="3">
    <source>
        <dbReference type="ARBA" id="ARBA00023125"/>
    </source>
</evidence>
<dbReference type="PANTHER" id="PTHR30629:SF2">
    <property type="entry name" value="PROPHAGE INTEGRASE INTS-RELATED"/>
    <property type="match status" value="1"/>
</dbReference>